<dbReference type="Proteomes" id="UP000192343">
    <property type="component" value="Unassembled WGS sequence"/>
</dbReference>
<dbReference type="Gene3D" id="1.20.120.740">
    <property type="entry name" value="YgfB uncharacterised protein family UPF0149, PF03695"/>
    <property type="match status" value="1"/>
</dbReference>
<reference evidence="1 2" key="1">
    <citation type="submission" date="2017-03" db="EMBL/GenBank/DDBJ databases">
        <title>Draft Genome sequence of Marispirochaeta sp. strain JC444.</title>
        <authorList>
            <person name="Shivani Y."/>
            <person name="Subhash Y."/>
            <person name="Sasikala C."/>
            <person name="Ramana C."/>
        </authorList>
    </citation>
    <scope>NUCLEOTIDE SEQUENCE [LARGE SCALE GENOMIC DNA]</scope>
    <source>
        <strain evidence="1 2">JC444</strain>
    </source>
</reference>
<dbReference type="EMBL" id="MWQY01000002">
    <property type="protein sequence ID" value="ORC37790.1"/>
    <property type="molecule type" value="Genomic_DNA"/>
</dbReference>
<comment type="caution">
    <text evidence="1">The sequence shown here is derived from an EMBL/GenBank/DDBJ whole genome shotgun (WGS) entry which is preliminary data.</text>
</comment>
<evidence type="ECO:0000313" key="1">
    <source>
        <dbReference type="EMBL" id="ORC37790.1"/>
    </source>
</evidence>
<protein>
    <recommendedName>
        <fullName evidence="3">YecA family protein</fullName>
    </recommendedName>
</protein>
<dbReference type="NCBIfam" id="TIGR02292">
    <property type="entry name" value="ygfB_yecA"/>
    <property type="match status" value="1"/>
</dbReference>
<dbReference type="Gene3D" id="3.10.450.50">
    <property type="match status" value="1"/>
</dbReference>
<dbReference type="Pfam" id="PF02810">
    <property type="entry name" value="SEC-C"/>
    <property type="match status" value="1"/>
</dbReference>
<name>A0A1Y1S3F9_9SPIO</name>
<organism evidence="1 2">
    <name type="scientific">Marispirochaeta aestuarii</name>
    <dbReference type="NCBI Taxonomy" id="1963862"/>
    <lineage>
        <taxon>Bacteria</taxon>
        <taxon>Pseudomonadati</taxon>
        <taxon>Spirochaetota</taxon>
        <taxon>Spirochaetia</taxon>
        <taxon>Spirochaetales</taxon>
        <taxon>Spirochaetaceae</taxon>
        <taxon>Marispirochaeta</taxon>
    </lineage>
</organism>
<sequence>MSLRLNSLLNGMYVSLARICPSPLSPEGMHGALTAVALSPNPSLPNAWIPVLYNMKGDQPEFLDRDQAKEFLDTAVTAYNSVVASLTGNEEYSLTFSVGEKPDAQEATKLQAWCEGFIKGLRQTGVDPADYDLDFISLMSPIAFCARPDSFTSVDDKEIMGEQIHRIAGEIPANLVALRNYFYLDIQKKRLAGGTKNPGRNDPCPCGSGKKYKHCCGRTNS</sequence>
<gene>
    <name evidence="1" type="ORF">B4O97_01955</name>
</gene>
<proteinExistence type="predicted"/>
<dbReference type="SUPFAM" id="SSF103642">
    <property type="entry name" value="Sec-C motif"/>
    <property type="match status" value="1"/>
</dbReference>
<dbReference type="InterPro" id="IPR011978">
    <property type="entry name" value="YgfB-like"/>
</dbReference>
<dbReference type="AlphaFoldDB" id="A0A1Y1S3F9"/>
<dbReference type="Pfam" id="PF03695">
    <property type="entry name" value="UPF0149"/>
    <property type="match status" value="1"/>
</dbReference>
<dbReference type="InterPro" id="IPR004027">
    <property type="entry name" value="SEC_C_motif"/>
</dbReference>
<dbReference type="STRING" id="1963862.B4O97_01955"/>
<dbReference type="InterPro" id="IPR036255">
    <property type="entry name" value="YgfB-like_sf"/>
</dbReference>
<accession>A0A1Y1S3F9</accession>
<evidence type="ECO:0008006" key="3">
    <source>
        <dbReference type="Google" id="ProtNLM"/>
    </source>
</evidence>
<keyword evidence="2" id="KW-1185">Reference proteome</keyword>
<dbReference type="SUPFAM" id="SSF101327">
    <property type="entry name" value="YgfB-like"/>
    <property type="match status" value="1"/>
</dbReference>
<evidence type="ECO:0000313" key="2">
    <source>
        <dbReference type="Proteomes" id="UP000192343"/>
    </source>
</evidence>